<evidence type="ECO:0000256" key="1">
    <source>
        <dbReference type="ARBA" id="ARBA00004141"/>
    </source>
</evidence>
<dbReference type="Proteomes" id="UP000001349">
    <property type="component" value="Chromosome"/>
</dbReference>
<dbReference type="AlphaFoldDB" id="B8I1M4"/>
<evidence type="ECO:0000256" key="4">
    <source>
        <dbReference type="ARBA" id="ARBA00023136"/>
    </source>
</evidence>
<evidence type="ECO:0000256" key="3">
    <source>
        <dbReference type="ARBA" id="ARBA00022989"/>
    </source>
</evidence>
<feature type="transmembrane region" description="Helical" evidence="5">
    <location>
        <begin position="88"/>
        <end position="107"/>
    </location>
</feature>
<organism evidence="6 7">
    <name type="scientific">Ruminiclostridium cellulolyticum (strain ATCC 35319 / DSM 5812 / JCM 6584 / H10)</name>
    <name type="common">Clostridium cellulolyticum</name>
    <dbReference type="NCBI Taxonomy" id="394503"/>
    <lineage>
        <taxon>Bacteria</taxon>
        <taxon>Bacillati</taxon>
        <taxon>Bacillota</taxon>
        <taxon>Clostridia</taxon>
        <taxon>Eubacteriales</taxon>
        <taxon>Oscillospiraceae</taxon>
        <taxon>Ruminiclostridium</taxon>
    </lineage>
</organism>
<dbReference type="InterPro" id="IPR052561">
    <property type="entry name" value="ComplexI_Subunit1"/>
</dbReference>
<reference evidence="6 7" key="1">
    <citation type="submission" date="2009-01" db="EMBL/GenBank/DDBJ databases">
        <title>Complete sequence of Clostridium cellulolyticum H10.</title>
        <authorList>
            <consortium name="US DOE Joint Genome Institute"/>
            <person name="Lucas S."/>
            <person name="Copeland A."/>
            <person name="Lapidus A."/>
            <person name="Glavina del Rio T."/>
            <person name="Dalin E."/>
            <person name="Tice H."/>
            <person name="Bruce D."/>
            <person name="Goodwin L."/>
            <person name="Pitluck S."/>
            <person name="Chertkov O."/>
            <person name="Saunders E."/>
            <person name="Brettin T."/>
            <person name="Detter J.C."/>
            <person name="Han C."/>
            <person name="Larimer F."/>
            <person name="Land M."/>
            <person name="Hauser L."/>
            <person name="Kyrpides N."/>
            <person name="Ivanova N."/>
            <person name="Zhou J."/>
            <person name="Richardson P."/>
        </authorList>
    </citation>
    <scope>NUCLEOTIDE SEQUENCE [LARGE SCALE GENOMIC DNA]</scope>
    <source>
        <strain evidence="7">ATCC 35319 / DSM 5812 / JCM 6584 / H10</strain>
    </source>
</reference>
<dbReference type="KEGG" id="cce:Ccel_3370"/>
<dbReference type="RefSeq" id="WP_015926711.1">
    <property type="nucleotide sequence ID" value="NC_011898.1"/>
</dbReference>
<evidence type="ECO:0000256" key="2">
    <source>
        <dbReference type="ARBA" id="ARBA00022692"/>
    </source>
</evidence>
<dbReference type="STRING" id="394503.Ccel_3370"/>
<dbReference type="Pfam" id="PF00146">
    <property type="entry name" value="NADHdh"/>
    <property type="match status" value="1"/>
</dbReference>
<evidence type="ECO:0000256" key="5">
    <source>
        <dbReference type="SAM" id="Phobius"/>
    </source>
</evidence>
<evidence type="ECO:0000313" key="7">
    <source>
        <dbReference type="Proteomes" id="UP000001349"/>
    </source>
</evidence>
<dbReference type="OrthoDB" id="9778499at2"/>
<feature type="transmembrane region" description="Helical" evidence="5">
    <location>
        <begin position="6"/>
        <end position="24"/>
    </location>
</feature>
<feature type="transmembrane region" description="Helical" evidence="5">
    <location>
        <begin position="63"/>
        <end position="82"/>
    </location>
</feature>
<dbReference type="EMBL" id="CP001348">
    <property type="protein sequence ID" value="ACL77659.1"/>
    <property type="molecule type" value="Genomic_DNA"/>
</dbReference>
<dbReference type="PANTHER" id="PTHR43359">
    <property type="entry name" value="FORMATE HYDROGENLYASE SUBUNIT 4"/>
    <property type="match status" value="1"/>
</dbReference>
<dbReference type="PANTHER" id="PTHR43359:SF1">
    <property type="entry name" value="FORMATE HYDROGENLYASE SUBUNIT 4-RELATED"/>
    <property type="match status" value="1"/>
</dbReference>
<feature type="transmembrane region" description="Helical" evidence="5">
    <location>
        <begin position="263"/>
        <end position="282"/>
    </location>
</feature>
<dbReference type="InterPro" id="IPR001694">
    <property type="entry name" value="NADH_UbQ_OxRdtase_su1/FPO"/>
</dbReference>
<gene>
    <name evidence="6" type="ordered locus">Ccel_3370</name>
</gene>
<feature type="transmembrane region" description="Helical" evidence="5">
    <location>
        <begin position="231"/>
        <end position="251"/>
    </location>
</feature>
<sequence>MSNILIAVIAIIAAPILGGLLFGIDRKITARMQNRFGPPVLQPFYDFFKLIGKQGVAVNQTQMVYVLGHLVFAIGALVMLVLKQDLLMLMFILTFSGVSLIVGAMSVRSPYSKIGAQREIMQMMAYEPVLLLMVVGVYKVTGSFMISDIFNHSQPLLYSLPLVFLAFIYVLTIKLRKSPFDFSTSHHGHQELIKGITTEFSGTQLALLELTDWIDLVLFMGLISMFFAKPLWVGILIALACYFIEIVIDNISARVTWQWMVKITWVVGIGAALVNIVWMYLIP</sequence>
<dbReference type="eggNOG" id="COG0650">
    <property type="taxonomic scope" value="Bacteria"/>
</dbReference>
<keyword evidence="3 5" id="KW-1133">Transmembrane helix</keyword>
<evidence type="ECO:0000313" key="6">
    <source>
        <dbReference type="EMBL" id="ACL77659.1"/>
    </source>
</evidence>
<proteinExistence type="predicted"/>
<protein>
    <submittedName>
        <fullName evidence="6">Respiratory-chain NADH dehydrogenase subunit 1</fullName>
    </submittedName>
</protein>
<feature type="transmembrane region" description="Helical" evidence="5">
    <location>
        <begin position="156"/>
        <end position="173"/>
    </location>
</feature>
<comment type="subcellular location">
    <subcellularLocation>
        <location evidence="1">Membrane</location>
        <topology evidence="1">Multi-pass membrane protein</topology>
    </subcellularLocation>
</comment>
<accession>B8I1M4</accession>
<dbReference type="GO" id="GO:0005886">
    <property type="term" value="C:plasma membrane"/>
    <property type="evidence" value="ECO:0007669"/>
    <property type="project" value="TreeGrafter"/>
</dbReference>
<keyword evidence="7" id="KW-1185">Reference proteome</keyword>
<feature type="transmembrane region" description="Helical" evidence="5">
    <location>
        <begin position="128"/>
        <end position="150"/>
    </location>
</feature>
<name>B8I1M4_RUMCH</name>
<dbReference type="HOGENOM" id="CLU_015134_0_2_9"/>
<keyword evidence="4 5" id="KW-0472">Membrane</keyword>
<keyword evidence="2 5" id="KW-0812">Transmembrane</keyword>